<evidence type="ECO:0000256" key="5">
    <source>
        <dbReference type="ARBA" id="ARBA00022927"/>
    </source>
</evidence>
<name>A0A1J4KXG7_9EUKA</name>
<dbReference type="InterPro" id="IPR040122">
    <property type="entry name" value="Importin_beta"/>
</dbReference>
<evidence type="ECO:0000256" key="1">
    <source>
        <dbReference type="ARBA" id="ARBA00004496"/>
    </source>
</evidence>
<protein>
    <recommendedName>
        <fullName evidence="6">Importin subunit beta-1/Transportin-1-like TPR repeats domain-containing protein</fullName>
    </recommendedName>
</protein>
<dbReference type="SUPFAM" id="SSF48371">
    <property type="entry name" value="ARM repeat"/>
    <property type="match status" value="1"/>
</dbReference>
<keyword evidence="3" id="KW-0963">Cytoplasm</keyword>
<dbReference type="EMBL" id="MLAK01000167">
    <property type="protein sequence ID" value="OHT15945.1"/>
    <property type="molecule type" value="Genomic_DNA"/>
</dbReference>
<dbReference type="Proteomes" id="UP000179807">
    <property type="component" value="Unassembled WGS sequence"/>
</dbReference>
<dbReference type="OrthoDB" id="10263328at2759"/>
<evidence type="ECO:0000256" key="3">
    <source>
        <dbReference type="ARBA" id="ARBA00022490"/>
    </source>
</evidence>
<dbReference type="InterPro" id="IPR016024">
    <property type="entry name" value="ARM-type_fold"/>
</dbReference>
<evidence type="ECO:0000313" key="8">
    <source>
        <dbReference type="Proteomes" id="UP000179807"/>
    </source>
</evidence>
<dbReference type="RefSeq" id="XP_068369081.1">
    <property type="nucleotide sequence ID" value="XM_068497354.1"/>
</dbReference>
<keyword evidence="2" id="KW-0813">Transport</keyword>
<evidence type="ECO:0000256" key="2">
    <source>
        <dbReference type="ARBA" id="ARBA00022448"/>
    </source>
</evidence>
<proteinExistence type="predicted"/>
<keyword evidence="4" id="KW-0677">Repeat</keyword>
<feature type="domain" description="Importin subunit beta-1/Transportin-1-like TPR repeats" evidence="6">
    <location>
        <begin position="505"/>
        <end position="866"/>
    </location>
</feature>
<evidence type="ECO:0000313" key="7">
    <source>
        <dbReference type="EMBL" id="OHT15945.1"/>
    </source>
</evidence>
<accession>A0A1J4KXG7</accession>
<keyword evidence="8" id="KW-1185">Reference proteome</keyword>
<evidence type="ECO:0000259" key="6">
    <source>
        <dbReference type="Pfam" id="PF25574"/>
    </source>
</evidence>
<comment type="subcellular location">
    <subcellularLocation>
        <location evidence="1">Cytoplasm</location>
    </subcellularLocation>
</comment>
<dbReference type="VEuPathDB" id="TrichDB:TRFO_13628"/>
<dbReference type="InterPro" id="IPR058584">
    <property type="entry name" value="IMB1_TNPO1-like_TPR"/>
</dbReference>
<gene>
    <name evidence="7" type="ORF">TRFO_13628</name>
</gene>
<keyword evidence="5" id="KW-0653">Protein transport</keyword>
<dbReference type="GO" id="GO:0006606">
    <property type="term" value="P:protein import into nucleus"/>
    <property type="evidence" value="ECO:0007669"/>
    <property type="project" value="InterPro"/>
</dbReference>
<sequence length="891" mass="100066">MTKQSKTFSQLIVKGYKLTSNLEGESMSAEDQAILQQLNAALIAAVSDVDDVRNPATTWILELRKNDPKKFTFLLIMYLACQTNPNRTRALAAILIYSVLHLRTIDLQRKFNMDWIQHLNPAVREQLRTAATIGLFTPDPSLSTQCANLLGLFYSIEFPFGFFKPQIQEMLKIASSSPNINERIASLVMFSKFAQSCIDFNPNCCRDQCFQQLTNSLFEILLIGMESSIPELAHVSITALMSPLTFYERPIYFDARRNHMMSIAIEYMKSADDTIATDGYALVRKVIDCFYSLVGSYMPSLLQVIEVALNNGSESRKIAACLLLQTIGDVESDIQSPDQTLVKARHREFPECFGYSIRVLSALFQPLVMMICDCPSDETEAKVSLEMTPQMAAFSCFSNLAKAADMTALEPIFDFVKINGNSEDWRLRFASVMLLNAATRLPSFAATSNNNYLIAFDFFCSTISDQIPRVVEVAMWSLGRIISDVPDLVVDPQRFAMICSKVPDVLQSSATLASRCCWVLHFCFLAFGERNDESANLLAANFDVFCDLLLQTANQYDTDTVEAAYAAINDLVMYAPAGIEDAYNRLFEKVTAKLGKILQETGRHLTTTLELHHTIWICSIVQTITMYVSERIAVISDDLIKMLFQLIHSTNGDLIAEVLPAIGAIARAIKDKFTPYAQQLIPLLDNLLHREEFIQPAAVLVGDLYSSLDVIPKEVTDRFVASLFEAFNIETLSRETKNAIISVLGTQIAQNIGKDCEPWLDIFLTRLEEESRAAMEEKDAADFEYAKQIHLTILLSFQTLVPILAQFPYGFKKVRSFFYIFDQIIGHTNGDVQVLGQAVFLIGMITEKFGRRLNVVLNKPHVIQILEYAIKIDTEEIVVLATNVLNMVRAC</sequence>
<evidence type="ECO:0000256" key="4">
    <source>
        <dbReference type="ARBA" id="ARBA00022737"/>
    </source>
</evidence>
<dbReference type="GO" id="GO:0005737">
    <property type="term" value="C:cytoplasm"/>
    <property type="evidence" value="ECO:0007669"/>
    <property type="project" value="UniProtKB-SubCell"/>
</dbReference>
<reference evidence="7" key="1">
    <citation type="submission" date="2016-10" db="EMBL/GenBank/DDBJ databases">
        <authorList>
            <person name="Benchimol M."/>
            <person name="Almeida L.G."/>
            <person name="Vasconcelos A.T."/>
            <person name="Perreira-Neves A."/>
            <person name="Rosa I.A."/>
            <person name="Tasca T."/>
            <person name="Bogo M.R."/>
            <person name="de Souza W."/>
        </authorList>
    </citation>
    <scope>NUCLEOTIDE SEQUENCE [LARGE SCALE GENOMIC DNA]</scope>
    <source>
        <strain evidence="7">K</strain>
    </source>
</reference>
<dbReference type="Gene3D" id="1.25.10.10">
    <property type="entry name" value="Leucine-rich Repeat Variant"/>
    <property type="match status" value="1"/>
</dbReference>
<comment type="caution">
    <text evidence="7">The sequence shown here is derived from an EMBL/GenBank/DDBJ whole genome shotgun (WGS) entry which is preliminary data.</text>
</comment>
<dbReference type="PANTHER" id="PTHR10527">
    <property type="entry name" value="IMPORTIN BETA"/>
    <property type="match status" value="1"/>
</dbReference>
<dbReference type="AlphaFoldDB" id="A0A1J4KXG7"/>
<dbReference type="GeneID" id="94832058"/>
<organism evidence="7 8">
    <name type="scientific">Tritrichomonas foetus</name>
    <dbReference type="NCBI Taxonomy" id="1144522"/>
    <lineage>
        <taxon>Eukaryota</taxon>
        <taxon>Metamonada</taxon>
        <taxon>Parabasalia</taxon>
        <taxon>Tritrichomonadida</taxon>
        <taxon>Tritrichomonadidae</taxon>
        <taxon>Tritrichomonas</taxon>
    </lineage>
</organism>
<dbReference type="InterPro" id="IPR011989">
    <property type="entry name" value="ARM-like"/>
</dbReference>
<dbReference type="Pfam" id="PF25574">
    <property type="entry name" value="TPR_IMB1"/>
    <property type="match status" value="1"/>
</dbReference>